<name>A0A9W9LTF5_9EURO</name>
<organism evidence="2 3">
    <name type="scientific">Penicillium canariense</name>
    <dbReference type="NCBI Taxonomy" id="189055"/>
    <lineage>
        <taxon>Eukaryota</taxon>
        <taxon>Fungi</taxon>
        <taxon>Dikarya</taxon>
        <taxon>Ascomycota</taxon>
        <taxon>Pezizomycotina</taxon>
        <taxon>Eurotiomycetes</taxon>
        <taxon>Eurotiomycetidae</taxon>
        <taxon>Eurotiales</taxon>
        <taxon>Aspergillaceae</taxon>
        <taxon>Penicillium</taxon>
    </lineage>
</organism>
<evidence type="ECO:0000313" key="3">
    <source>
        <dbReference type="Proteomes" id="UP001149163"/>
    </source>
</evidence>
<dbReference type="Proteomes" id="UP001149163">
    <property type="component" value="Unassembled WGS sequence"/>
</dbReference>
<gene>
    <name evidence="2" type="ORF">N7482_001950</name>
</gene>
<reference evidence="2" key="2">
    <citation type="journal article" date="2023" name="IMA Fungus">
        <title>Comparative genomic study of the Penicillium genus elucidates a diverse pangenome and 15 lateral gene transfer events.</title>
        <authorList>
            <person name="Petersen C."/>
            <person name="Sorensen T."/>
            <person name="Nielsen M.R."/>
            <person name="Sondergaard T.E."/>
            <person name="Sorensen J.L."/>
            <person name="Fitzpatrick D.A."/>
            <person name="Frisvad J.C."/>
            <person name="Nielsen K.L."/>
        </authorList>
    </citation>
    <scope>NUCLEOTIDE SEQUENCE</scope>
    <source>
        <strain evidence="2">IBT 26290</strain>
    </source>
</reference>
<proteinExistence type="predicted"/>
<comment type="caution">
    <text evidence="2">The sequence shown here is derived from an EMBL/GenBank/DDBJ whole genome shotgun (WGS) entry which is preliminary data.</text>
</comment>
<evidence type="ECO:0000256" key="1">
    <source>
        <dbReference type="SAM" id="MobiDB-lite"/>
    </source>
</evidence>
<dbReference type="RefSeq" id="XP_056547681.1">
    <property type="nucleotide sequence ID" value="XM_056684075.1"/>
</dbReference>
<evidence type="ECO:0000313" key="2">
    <source>
        <dbReference type="EMBL" id="KAJ5176073.1"/>
    </source>
</evidence>
<sequence length="299" mass="32146">MGGSWLGGTLHGALASSPRSRTVTRFDNIDTDGHTCCIAKNCKADRVPGHVAKAQGIQFQRLHLVAPPARVCHRDGPKPGAEGSSGAHACRNPAWNSLDRTFPASGKANHSRPGSTTLPARQASQNYLDKTHHTFTPAIPSQKARPDALLRQLRAAIREERLGWFAIGRADAGAKAKPVESGVWGTWLMPANPNMATQKRPMRRELVASDITASVVLAEACHCLPLLAAAWCCLTMAPRRRHAVPRAFKPSLAAPYCLVAVQHVGSPLVLGFQLSRQLLGSLKRLGPFQALLTHLEGTS</sequence>
<dbReference type="GeneID" id="81423251"/>
<keyword evidence="3" id="KW-1185">Reference proteome</keyword>
<dbReference type="EMBL" id="JAPQKN010000001">
    <property type="protein sequence ID" value="KAJ5176073.1"/>
    <property type="molecule type" value="Genomic_DNA"/>
</dbReference>
<reference evidence="2" key="1">
    <citation type="submission" date="2022-11" db="EMBL/GenBank/DDBJ databases">
        <authorList>
            <person name="Petersen C."/>
        </authorList>
    </citation>
    <scope>NUCLEOTIDE SEQUENCE</scope>
    <source>
        <strain evidence="2">IBT 26290</strain>
    </source>
</reference>
<protein>
    <submittedName>
        <fullName evidence="2">Uncharacterized protein</fullName>
    </submittedName>
</protein>
<accession>A0A9W9LTF5</accession>
<dbReference type="AlphaFoldDB" id="A0A9W9LTF5"/>
<feature type="region of interest" description="Disordered" evidence="1">
    <location>
        <begin position="76"/>
        <end position="119"/>
    </location>
</feature>